<accession>A0ABQ8GN45</accession>
<evidence type="ECO:0000313" key="3">
    <source>
        <dbReference type="Proteomes" id="UP000774617"/>
    </source>
</evidence>
<organism evidence="2 3">
    <name type="scientific">Macrophomina phaseolina</name>
    <dbReference type="NCBI Taxonomy" id="35725"/>
    <lineage>
        <taxon>Eukaryota</taxon>
        <taxon>Fungi</taxon>
        <taxon>Dikarya</taxon>
        <taxon>Ascomycota</taxon>
        <taxon>Pezizomycotina</taxon>
        <taxon>Dothideomycetes</taxon>
        <taxon>Dothideomycetes incertae sedis</taxon>
        <taxon>Botryosphaeriales</taxon>
        <taxon>Botryosphaeriaceae</taxon>
        <taxon>Macrophomina</taxon>
    </lineage>
</organism>
<protein>
    <submittedName>
        <fullName evidence="2">Uncharacterized protein</fullName>
    </submittedName>
</protein>
<name>A0ABQ8GN45_9PEZI</name>
<sequence length="208" mass="22378">MTLRRSKHPDTLSLYSRSPKISLLRCRLVSCCRLRASSGDPALPEALRPRVISRRPTRYSIPRRGCLQLIMAESHASLHLNGCLALLLTYYAQKKPAFPPTLAPAAAHRVPLPKSQSASPAPELLAPGRGPHKQNSASFLGSQLLPPPFIYRFVATNPVSSTFAGASGPAPWDGSAHMCRRGAAAAAAPALSIASFPRLRRSFVALAR</sequence>
<evidence type="ECO:0000313" key="2">
    <source>
        <dbReference type="EMBL" id="KAH7061180.1"/>
    </source>
</evidence>
<evidence type="ECO:0000256" key="1">
    <source>
        <dbReference type="SAM" id="MobiDB-lite"/>
    </source>
</evidence>
<proteinExistence type="predicted"/>
<dbReference type="Proteomes" id="UP000774617">
    <property type="component" value="Unassembled WGS sequence"/>
</dbReference>
<comment type="caution">
    <text evidence="2">The sequence shown here is derived from an EMBL/GenBank/DDBJ whole genome shotgun (WGS) entry which is preliminary data.</text>
</comment>
<feature type="region of interest" description="Disordered" evidence="1">
    <location>
        <begin position="113"/>
        <end position="137"/>
    </location>
</feature>
<keyword evidence="3" id="KW-1185">Reference proteome</keyword>
<dbReference type="EMBL" id="JAGTJR010000004">
    <property type="protein sequence ID" value="KAH7061180.1"/>
    <property type="molecule type" value="Genomic_DNA"/>
</dbReference>
<gene>
    <name evidence="2" type="ORF">B0J12DRAFT_284635</name>
</gene>
<reference evidence="2 3" key="1">
    <citation type="journal article" date="2021" name="Nat. Commun.">
        <title>Genetic determinants of endophytism in the Arabidopsis root mycobiome.</title>
        <authorList>
            <person name="Mesny F."/>
            <person name="Miyauchi S."/>
            <person name="Thiergart T."/>
            <person name="Pickel B."/>
            <person name="Atanasova L."/>
            <person name="Karlsson M."/>
            <person name="Huettel B."/>
            <person name="Barry K.W."/>
            <person name="Haridas S."/>
            <person name="Chen C."/>
            <person name="Bauer D."/>
            <person name="Andreopoulos W."/>
            <person name="Pangilinan J."/>
            <person name="LaButti K."/>
            <person name="Riley R."/>
            <person name="Lipzen A."/>
            <person name="Clum A."/>
            <person name="Drula E."/>
            <person name="Henrissat B."/>
            <person name="Kohler A."/>
            <person name="Grigoriev I.V."/>
            <person name="Martin F.M."/>
            <person name="Hacquard S."/>
        </authorList>
    </citation>
    <scope>NUCLEOTIDE SEQUENCE [LARGE SCALE GENOMIC DNA]</scope>
    <source>
        <strain evidence="2 3">MPI-SDFR-AT-0080</strain>
    </source>
</reference>